<keyword evidence="1" id="KW-0812">Transmembrane</keyword>
<accession>A0A8J3GAB2</accession>
<protein>
    <recommendedName>
        <fullName evidence="4">DUF2721 domain-containing protein</fullName>
    </recommendedName>
</protein>
<dbReference type="Pfam" id="PF11026">
    <property type="entry name" value="DUF2721"/>
    <property type="match status" value="1"/>
</dbReference>
<evidence type="ECO:0000313" key="3">
    <source>
        <dbReference type="Proteomes" id="UP000598271"/>
    </source>
</evidence>
<gene>
    <name evidence="2" type="ORF">GCM10007390_28670</name>
</gene>
<evidence type="ECO:0000313" key="2">
    <source>
        <dbReference type="EMBL" id="GHB72835.1"/>
    </source>
</evidence>
<dbReference type="AlphaFoldDB" id="A0A8J3GAB2"/>
<organism evidence="2 3">
    <name type="scientific">Persicitalea jodogahamensis</name>
    <dbReference type="NCBI Taxonomy" id="402147"/>
    <lineage>
        <taxon>Bacteria</taxon>
        <taxon>Pseudomonadati</taxon>
        <taxon>Bacteroidota</taxon>
        <taxon>Cytophagia</taxon>
        <taxon>Cytophagales</taxon>
        <taxon>Spirosomataceae</taxon>
        <taxon>Persicitalea</taxon>
    </lineage>
</organism>
<reference evidence="2 3" key="1">
    <citation type="journal article" date="2014" name="Int. J. Syst. Evol. Microbiol.">
        <title>Complete genome sequence of Corynebacterium casei LMG S-19264T (=DSM 44701T), isolated from a smear-ripened cheese.</title>
        <authorList>
            <consortium name="US DOE Joint Genome Institute (JGI-PGF)"/>
            <person name="Walter F."/>
            <person name="Albersmeier A."/>
            <person name="Kalinowski J."/>
            <person name="Ruckert C."/>
        </authorList>
    </citation>
    <scope>NUCLEOTIDE SEQUENCE [LARGE SCALE GENOMIC DNA]</scope>
    <source>
        <strain evidence="2 3">KCTC 12866</strain>
    </source>
</reference>
<keyword evidence="1" id="KW-0472">Membrane</keyword>
<dbReference type="Proteomes" id="UP000598271">
    <property type="component" value="Unassembled WGS sequence"/>
</dbReference>
<dbReference type="RefSeq" id="WP_189565148.1">
    <property type="nucleotide sequence ID" value="NZ_BMXF01000002.1"/>
</dbReference>
<evidence type="ECO:0000256" key="1">
    <source>
        <dbReference type="SAM" id="Phobius"/>
    </source>
</evidence>
<proteinExistence type="predicted"/>
<dbReference type="InterPro" id="IPR021279">
    <property type="entry name" value="DUF2721"/>
</dbReference>
<feature type="transmembrane region" description="Helical" evidence="1">
    <location>
        <begin position="93"/>
        <end position="115"/>
    </location>
</feature>
<name>A0A8J3GAB2_9BACT</name>
<keyword evidence="1" id="KW-1133">Transmembrane helix</keyword>
<sequence>MQDLITITKLSQTMTILSSMVAPVVLILACGSLITTTSQRITNVIERSRFLTDELKALVKTEESEPKDHEVSLLFFLLDKATQRTRMLQRAIITLYLALCVFIATSLSLGIMDVFNTKRPWLPVVLSILGAAMMFYASVLLIRESSLARTALNREMNETLHYFKSNIKMLSKQQKSRWWRRKARKVKK</sequence>
<feature type="transmembrane region" description="Helical" evidence="1">
    <location>
        <begin position="12"/>
        <end position="34"/>
    </location>
</feature>
<evidence type="ECO:0008006" key="4">
    <source>
        <dbReference type="Google" id="ProtNLM"/>
    </source>
</evidence>
<comment type="caution">
    <text evidence="2">The sequence shown here is derived from an EMBL/GenBank/DDBJ whole genome shotgun (WGS) entry which is preliminary data.</text>
</comment>
<dbReference type="EMBL" id="BMXF01000002">
    <property type="protein sequence ID" value="GHB72835.1"/>
    <property type="molecule type" value="Genomic_DNA"/>
</dbReference>
<keyword evidence="3" id="KW-1185">Reference proteome</keyword>
<feature type="transmembrane region" description="Helical" evidence="1">
    <location>
        <begin position="121"/>
        <end position="142"/>
    </location>
</feature>